<dbReference type="WBParaSite" id="MCU_006628-RA">
    <property type="protein sequence ID" value="MCU_006628-RA"/>
    <property type="gene ID" value="MCU_006628"/>
</dbReference>
<sequence length="145" mass="15878">MSLLRALFETNLSSIWSSDLASKFRVVLDGVTGTRAAGEVPKASIVELINSLHEAHFRTAELCSTGGGDVGREPMSNAQSTLVDWLLASRQPQQPAMLRPSSMPSNIQQDQKAPTFVPRRIKRSSITNLSIFLHLDGASSTQMRR</sequence>
<evidence type="ECO:0000313" key="2">
    <source>
        <dbReference type="WBParaSite" id="MCU_006628-RA"/>
    </source>
</evidence>
<dbReference type="AlphaFoldDB" id="A0A5K3F9K4"/>
<feature type="compositionally biased region" description="Polar residues" evidence="1">
    <location>
        <begin position="102"/>
        <end position="112"/>
    </location>
</feature>
<evidence type="ECO:0000256" key="1">
    <source>
        <dbReference type="SAM" id="MobiDB-lite"/>
    </source>
</evidence>
<protein>
    <submittedName>
        <fullName evidence="2">Uncharacterized protein</fullName>
    </submittedName>
</protein>
<feature type="region of interest" description="Disordered" evidence="1">
    <location>
        <begin position="95"/>
        <end position="115"/>
    </location>
</feature>
<accession>A0A5K3F9K4</accession>
<name>A0A5K3F9K4_MESCO</name>
<proteinExistence type="predicted"/>
<organism evidence="2">
    <name type="scientific">Mesocestoides corti</name>
    <name type="common">Flatworm</name>
    <dbReference type="NCBI Taxonomy" id="53468"/>
    <lineage>
        <taxon>Eukaryota</taxon>
        <taxon>Metazoa</taxon>
        <taxon>Spiralia</taxon>
        <taxon>Lophotrochozoa</taxon>
        <taxon>Platyhelminthes</taxon>
        <taxon>Cestoda</taxon>
        <taxon>Eucestoda</taxon>
        <taxon>Cyclophyllidea</taxon>
        <taxon>Mesocestoididae</taxon>
        <taxon>Mesocestoides</taxon>
    </lineage>
</organism>
<reference evidence="2" key="1">
    <citation type="submission" date="2019-11" db="UniProtKB">
        <authorList>
            <consortium name="WormBaseParasite"/>
        </authorList>
    </citation>
    <scope>IDENTIFICATION</scope>
</reference>